<dbReference type="InterPro" id="IPR048720">
    <property type="entry name" value="PROPPIN"/>
</dbReference>
<accession>A0A914WJY7</accession>
<evidence type="ECO:0000256" key="2">
    <source>
        <dbReference type="ARBA" id="ARBA00022737"/>
    </source>
</evidence>
<evidence type="ECO:0000256" key="4">
    <source>
        <dbReference type="ARBA" id="ARBA00025740"/>
    </source>
</evidence>
<dbReference type="WBParaSite" id="PSAMB.scaffold439size51217.g5899.t1">
    <property type="protein sequence ID" value="PSAMB.scaffold439size51217.g5899.t1"/>
    <property type="gene ID" value="PSAMB.scaffold439size51217.g5899"/>
</dbReference>
<evidence type="ECO:0000256" key="3">
    <source>
        <dbReference type="ARBA" id="ARBA00023006"/>
    </source>
</evidence>
<keyword evidence="3" id="KW-0072">Autophagy</keyword>
<dbReference type="AlphaFoldDB" id="A0A914WJY7"/>
<organism evidence="5 6">
    <name type="scientific">Plectus sambesii</name>
    <dbReference type="NCBI Taxonomy" id="2011161"/>
    <lineage>
        <taxon>Eukaryota</taxon>
        <taxon>Metazoa</taxon>
        <taxon>Ecdysozoa</taxon>
        <taxon>Nematoda</taxon>
        <taxon>Chromadorea</taxon>
        <taxon>Plectida</taxon>
        <taxon>Plectina</taxon>
        <taxon>Plectoidea</taxon>
        <taxon>Plectidae</taxon>
        <taxon>Plectus</taxon>
    </lineage>
</organism>
<keyword evidence="5" id="KW-1185">Reference proteome</keyword>
<protein>
    <submittedName>
        <fullName evidence="6">WD repeat domain phosphoinositide-interacting protein 3</fullName>
    </submittedName>
</protein>
<dbReference type="GO" id="GO:0006914">
    <property type="term" value="P:autophagy"/>
    <property type="evidence" value="ECO:0007669"/>
    <property type="project" value="UniProtKB-KW"/>
</dbReference>
<evidence type="ECO:0000313" key="5">
    <source>
        <dbReference type="Proteomes" id="UP000887566"/>
    </source>
</evidence>
<dbReference type="Gene3D" id="2.130.10.10">
    <property type="entry name" value="YVTN repeat-like/Quinoprotein amine dehydrogenase"/>
    <property type="match status" value="1"/>
</dbReference>
<dbReference type="SMART" id="SM00320">
    <property type="entry name" value="WD40"/>
    <property type="match status" value="2"/>
</dbReference>
<dbReference type="Pfam" id="PF21032">
    <property type="entry name" value="PROPPIN"/>
    <property type="match status" value="1"/>
</dbReference>
<comment type="similarity">
    <text evidence="4">Belongs to the WD repeat PROPPIN family.</text>
</comment>
<dbReference type="Proteomes" id="UP000887566">
    <property type="component" value="Unplaced"/>
</dbReference>
<name>A0A914WJY7_9BILA</name>
<sequence>MNVASAEAGGSGLLFIGFNQDQGCFSCGLETGFRVFNCDPLKQKEREDLREGGIGHVEMLFRCNYLALVGGGRRPAFPRNKVMIWDDVRKTCVIELDFATDVKAVRLRRDRIVVVLESMLKVYTFTQTPEQLHVFETDANPRGLCCLCPSSQNSLLAFPARGKVGGVRLVDLAEPDRPPLIVEAHNGQLSCLALNIEGTRLATSSDKGTLIRVFDTATGDKLRELRRGSNPALIYCINFSHDASLLCATSDHGTVHIFSLAKNGRQRKGSRTALLPKYLPGDVSFSRFQLPLSGGKHHIPSICAFGADPGSVVVVCADGSYYKFLFDENKGECTRQTYSLFLEMTD</sequence>
<dbReference type="InterPro" id="IPR001680">
    <property type="entry name" value="WD40_rpt"/>
</dbReference>
<dbReference type="GO" id="GO:0005737">
    <property type="term" value="C:cytoplasm"/>
    <property type="evidence" value="ECO:0007669"/>
    <property type="project" value="UniProtKB-ARBA"/>
</dbReference>
<dbReference type="InterPro" id="IPR036322">
    <property type="entry name" value="WD40_repeat_dom_sf"/>
</dbReference>
<reference evidence="6" key="1">
    <citation type="submission" date="2022-11" db="UniProtKB">
        <authorList>
            <consortium name="WormBaseParasite"/>
        </authorList>
    </citation>
    <scope>IDENTIFICATION</scope>
</reference>
<dbReference type="PANTHER" id="PTHR11227">
    <property type="entry name" value="WD-REPEAT PROTEIN INTERACTING WITH PHOSPHOINOSIDES WIPI -RELATED"/>
    <property type="match status" value="1"/>
</dbReference>
<evidence type="ECO:0000313" key="6">
    <source>
        <dbReference type="WBParaSite" id="PSAMB.scaffold439size51217.g5899.t1"/>
    </source>
</evidence>
<dbReference type="SUPFAM" id="SSF50978">
    <property type="entry name" value="WD40 repeat-like"/>
    <property type="match status" value="1"/>
</dbReference>
<evidence type="ECO:0000256" key="1">
    <source>
        <dbReference type="ARBA" id="ARBA00022574"/>
    </source>
</evidence>
<keyword evidence="1" id="KW-0853">WD repeat</keyword>
<dbReference type="InterPro" id="IPR015943">
    <property type="entry name" value="WD40/YVTN_repeat-like_dom_sf"/>
</dbReference>
<proteinExistence type="inferred from homology"/>
<keyword evidence="2" id="KW-0677">Repeat</keyword>